<feature type="domain" description="PIN" evidence="7">
    <location>
        <begin position="2"/>
        <end position="122"/>
    </location>
</feature>
<feature type="binding site" evidence="6">
    <location>
        <position position="5"/>
    </location>
    <ligand>
        <name>Mg(2+)</name>
        <dbReference type="ChEBI" id="CHEBI:18420"/>
    </ligand>
</feature>
<name>A0A386ZCX7_9NOCA</name>
<dbReference type="InterPro" id="IPR022907">
    <property type="entry name" value="VapC_family"/>
</dbReference>
<dbReference type="RefSeq" id="WP_120737026.1">
    <property type="nucleotide sequence ID" value="NZ_CP032568.1"/>
</dbReference>
<keyword evidence="1 6" id="KW-1277">Toxin-antitoxin system</keyword>
<dbReference type="InterPro" id="IPR002716">
    <property type="entry name" value="PIN_dom"/>
</dbReference>
<evidence type="ECO:0000256" key="3">
    <source>
        <dbReference type="ARBA" id="ARBA00022723"/>
    </source>
</evidence>
<dbReference type="Proteomes" id="UP000267164">
    <property type="component" value="Chromosome"/>
</dbReference>
<dbReference type="EMBL" id="CP032568">
    <property type="protein sequence ID" value="AYF74974.1"/>
    <property type="molecule type" value="Genomic_DNA"/>
</dbReference>
<dbReference type="PANTHER" id="PTHR35901:SF1">
    <property type="entry name" value="EXONUCLEASE VAPC9"/>
    <property type="match status" value="1"/>
</dbReference>
<dbReference type="GO" id="GO:0090729">
    <property type="term" value="F:toxin activity"/>
    <property type="evidence" value="ECO:0007669"/>
    <property type="project" value="UniProtKB-KW"/>
</dbReference>
<evidence type="ECO:0000256" key="5">
    <source>
        <dbReference type="ARBA" id="ARBA00022842"/>
    </source>
</evidence>
<dbReference type="InterPro" id="IPR044153">
    <property type="entry name" value="PIN_Pae0151-like"/>
</dbReference>
<evidence type="ECO:0000313" key="8">
    <source>
        <dbReference type="EMBL" id="AYF74974.1"/>
    </source>
</evidence>
<keyword evidence="9" id="KW-1185">Reference proteome</keyword>
<dbReference type="InterPro" id="IPR051619">
    <property type="entry name" value="TypeII_TA_RNase_PINc/VapC"/>
</dbReference>
<keyword evidence="4 6" id="KW-0378">Hydrolase</keyword>
<protein>
    <recommendedName>
        <fullName evidence="6">Ribonuclease VapC</fullName>
        <shortName evidence="6">RNase VapC</shortName>
        <ecNumber evidence="6">3.1.-.-</ecNumber>
    </recommendedName>
    <alternativeName>
        <fullName evidence="6">Toxin VapC</fullName>
    </alternativeName>
</protein>
<keyword evidence="6" id="KW-0800">Toxin</keyword>
<keyword evidence="3 6" id="KW-0479">Metal-binding</keyword>
<organism evidence="8 9">
    <name type="scientific">Nocardia yunnanensis</name>
    <dbReference type="NCBI Taxonomy" id="2382165"/>
    <lineage>
        <taxon>Bacteria</taxon>
        <taxon>Bacillati</taxon>
        <taxon>Actinomycetota</taxon>
        <taxon>Actinomycetes</taxon>
        <taxon>Mycobacteriales</taxon>
        <taxon>Nocardiaceae</taxon>
        <taxon>Nocardia</taxon>
    </lineage>
</organism>
<dbReference type="CDD" id="cd09873">
    <property type="entry name" value="PIN_Pae0151-like"/>
    <property type="match status" value="1"/>
</dbReference>
<dbReference type="InterPro" id="IPR029060">
    <property type="entry name" value="PIN-like_dom_sf"/>
</dbReference>
<keyword evidence="5 6" id="KW-0460">Magnesium</keyword>
<dbReference type="SUPFAM" id="SSF88723">
    <property type="entry name" value="PIN domain-like"/>
    <property type="match status" value="1"/>
</dbReference>
<accession>A0A386ZCX7</accession>
<comment type="cofactor">
    <cofactor evidence="6">
        <name>Mg(2+)</name>
        <dbReference type="ChEBI" id="CHEBI:18420"/>
    </cofactor>
</comment>
<comment type="similarity">
    <text evidence="6">Belongs to the PINc/VapC protein family.</text>
</comment>
<evidence type="ECO:0000256" key="6">
    <source>
        <dbReference type="HAMAP-Rule" id="MF_00265"/>
    </source>
</evidence>
<dbReference type="Gene3D" id="3.40.50.1010">
    <property type="entry name" value="5'-nuclease"/>
    <property type="match status" value="1"/>
</dbReference>
<dbReference type="GO" id="GO:0000287">
    <property type="term" value="F:magnesium ion binding"/>
    <property type="evidence" value="ECO:0007669"/>
    <property type="project" value="UniProtKB-UniRule"/>
</dbReference>
<dbReference type="OrthoDB" id="4377304at2"/>
<evidence type="ECO:0000256" key="4">
    <source>
        <dbReference type="ARBA" id="ARBA00022801"/>
    </source>
</evidence>
<dbReference type="GO" id="GO:0016787">
    <property type="term" value="F:hydrolase activity"/>
    <property type="evidence" value="ECO:0007669"/>
    <property type="project" value="UniProtKB-KW"/>
</dbReference>
<comment type="function">
    <text evidence="6">Toxic component of a toxin-antitoxin (TA) system. An RNase.</text>
</comment>
<dbReference type="EC" id="3.1.-.-" evidence="6"/>
<evidence type="ECO:0000256" key="1">
    <source>
        <dbReference type="ARBA" id="ARBA00022649"/>
    </source>
</evidence>
<dbReference type="AlphaFoldDB" id="A0A386ZCX7"/>
<reference evidence="8 9" key="1">
    <citation type="submission" date="2018-09" db="EMBL/GenBank/DDBJ databases">
        <title>Nocardia yunnanensis sp. nov., an actinomycete isolated from a soil sample.</title>
        <authorList>
            <person name="Zhang J."/>
        </authorList>
    </citation>
    <scope>NUCLEOTIDE SEQUENCE [LARGE SCALE GENOMIC DNA]</scope>
    <source>
        <strain evidence="8 9">CFHS0054</strain>
    </source>
</reference>
<sequence length="134" mass="14835">MIVVDAATWVRALIDSGPSGAAARQALTADSDWAAPAHMPVEVLRTIRKYEFSQLLSREQAQKFAEQMWAAEVRYSHPAPWLLAAIWRYRHTVSPYDAAYLALALRHDAPLVTLDLRLEKAASALGARTIVPSP</sequence>
<dbReference type="Pfam" id="PF01850">
    <property type="entry name" value="PIN"/>
    <property type="match status" value="1"/>
</dbReference>
<dbReference type="PANTHER" id="PTHR35901">
    <property type="entry name" value="RIBONUCLEASE VAPC3"/>
    <property type="match status" value="1"/>
</dbReference>
<dbReference type="GO" id="GO:0004540">
    <property type="term" value="F:RNA nuclease activity"/>
    <property type="evidence" value="ECO:0007669"/>
    <property type="project" value="InterPro"/>
</dbReference>
<dbReference type="HAMAP" id="MF_00265">
    <property type="entry name" value="VapC_Nob1"/>
    <property type="match status" value="1"/>
</dbReference>
<evidence type="ECO:0000259" key="7">
    <source>
        <dbReference type="Pfam" id="PF01850"/>
    </source>
</evidence>
<feature type="binding site" evidence="6">
    <location>
        <position position="97"/>
    </location>
    <ligand>
        <name>Mg(2+)</name>
        <dbReference type="ChEBI" id="CHEBI:18420"/>
    </ligand>
</feature>
<evidence type="ECO:0000256" key="2">
    <source>
        <dbReference type="ARBA" id="ARBA00022722"/>
    </source>
</evidence>
<keyword evidence="2 6" id="KW-0540">Nuclease</keyword>
<dbReference type="KEGG" id="nyu:D7D52_15165"/>
<evidence type="ECO:0000313" key="9">
    <source>
        <dbReference type="Proteomes" id="UP000267164"/>
    </source>
</evidence>
<gene>
    <name evidence="6" type="primary">vapC</name>
    <name evidence="8" type="ORF">D7D52_15165</name>
</gene>
<proteinExistence type="inferred from homology"/>